<dbReference type="AlphaFoldDB" id="A0A1I1U6E1"/>
<gene>
    <name evidence="2" type="ORF">SAMN05216167_10673</name>
</gene>
<evidence type="ECO:0000313" key="3">
    <source>
        <dbReference type="Proteomes" id="UP000198598"/>
    </source>
</evidence>
<name>A0A1I1U6E1_9BACT</name>
<feature type="domain" description="Cyclic nucleotide-binding" evidence="1">
    <location>
        <begin position="30"/>
        <end position="116"/>
    </location>
</feature>
<evidence type="ECO:0000313" key="2">
    <source>
        <dbReference type="EMBL" id="SFD64293.1"/>
    </source>
</evidence>
<keyword evidence="2" id="KW-0808">Transferase</keyword>
<evidence type="ECO:0000259" key="1">
    <source>
        <dbReference type="Pfam" id="PF00027"/>
    </source>
</evidence>
<dbReference type="InterPro" id="IPR000595">
    <property type="entry name" value="cNMP-bd_dom"/>
</dbReference>
<dbReference type="InterPro" id="IPR018490">
    <property type="entry name" value="cNMP-bd_dom_sf"/>
</dbReference>
<dbReference type="STRING" id="662367.SAMN05216167_10673"/>
<dbReference type="OrthoDB" id="1933280at2"/>
<organism evidence="2 3">
    <name type="scientific">Spirosoma endophyticum</name>
    <dbReference type="NCBI Taxonomy" id="662367"/>
    <lineage>
        <taxon>Bacteria</taxon>
        <taxon>Pseudomonadati</taxon>
        <taxon>Bacteroidota</taxon>
        <taxon>Cytophagia</taxon>
        <taxon>Cytophagales</taxon>
        <taxon>Cytophagaceae</taxon>
        <taxon>Spirosoma</taxon>
    </lineage>
</organism>
<accession>A0A1I1U6E1</accession>
<dbReference type="EMBL" id="FOLQ01000006">
    <property type="protein sequence ID" value="SFD64293.1"/>
    <property type="molecule type" value="Genomic_DNA"/>
</dbReference>
<dbReference type="Pfam" id="PF00027">
    <property type="entry name" value="cNMP_binding"/>
    <property type="match status" value="1"/>
</dbReference>
<dbReference type="Proteomes" id="UP000198598">
    <property type="component" value="Unassembled WGS sequence"/>
</dbReference>
<dbReference type="GO" id="GO:0016301">
    <property type="term" value="F:kinase activity"/>
    <property type="evidence" value="ECO:0007669"/>
    <property type="project" value="UniProtKB-KW"/>
</dbReference>
<sequence>MFDVFKSYLSSKIAITDEEFELIKSLGILKKLRKRQYLLQAGDSWKYDAFVCKGCLRTYRVDDKGQEHILGFSIENWWTGDRESLLSGTPAQSNIDALEDSVVLLFTHENFLHICHEIPAFNELINGILARSFVALQNRIHASISYTAEEKYQNFLKTSPQLANRVPQSMIASYLGISAETLSRIRHQSLKK</sequence>
<keyword evidence="2" id="KW-0418">Kinase</keyword>
<dbReference type="InterPro" id="IPR014710">
    <property type="entry name" value="RmlC-like_jellyroll"/>
</dbReference>
<keyword evidence="3" id="KW-1185">Reference proteome</keyword>
<dbReference type="RefSeq" id="WP_093828243.1">
    <property type="nucleotide sequence ID" value="NZ_FOLQ01000006.1"/>
</dbReference>
<dbReference type="SUPFAM" id="SSF51206">
    <property type="entry name" value="cAMP-binding domain-like"/>
    <property type="match status" value="1"/>
</dbReference>
<protein>
    <submittedName>
        <fullName evidence="2">cAMP-binding domain of CRP or a regulatory subunit of cAMP-dependent protein kinases</fullName>
    </submittedName>
</protein>
<dbReference type="CDD" id="cd00038">
    <property type="entry name" value="CAP_ED"/>
    <property type="match status" value="1"/>
</dbReference>
<reference evidence="2 3" key="1">
    <citation type="submission" date="2016-10" db="EMBL/GenBank/DDBJ databases">
        <authorList>
            <person name="de Groot N.N."/>
        </authorList>
    </citation>
    <scope>NUCLEOTIDE SEQUENCE [LARGE SCALE GENOMIC DNA]</scope>
    <source>
        <strain evidence="2 3">DSM 26130</strain>
    </source>
</reference>
<proteinExistence type="predicted"/>
<dbReference type="Gene3D" id="2.60.120.10">
    <property type="entry name" value="Jelly Rolls"/>
    <property type="match status" value="1"/>
</dbReference>